<sequence>MNSKQRAKRQKSRIKIDGKSKVPKVAAIASARATDRIRDGINALRAIKTSREATAAVANGYPCSVDAFRKWKGIGSDTLYKTNRRYLESIQIETARIRNLHDQALQSVNKTDRPASKEYQIAELKSRIKYLEDINSLIAGEVLSAGKSWENERRHRLYIEAHYKEVTGQEPPGPTVIETQPSDQDARPIEVKIADIEAHRLKRQNAELQDRSV</sequence>
<dbReference type="OrthoDB" id="10016832at2"/>
<dbReference type="EMBL" id="LCYG01000064">
    <property type="protein sequence ID" value="KLK90843.1"/>
    <property type="molecule type" value="Genomic_DNA"/>
</dbReference>
<feature type="region of interest" description="Disordered" evidence="1">
    <location>
        <begin position="168"/>
        <end position="187"/>
    </location>
</feature>
<dbReference type="STRING" id="1225564.AA309_23255"/>
<dbReference type="PATRIC" id="fig|1225564.3.peg.6065"/>
<comment type="caution">
    <text evidence="2">The sequence shown here is derived from an EMBL/GenBank/DDBJ whole genome shotgun (WGS) entry which is preliminary data.</text>
</comment>
<evidence type="ECO:0000256" key="1">
    <source>
        <dbReference type="SAM" id="MobiDB-lite"/>
    </source>
</evidence>
<dbReference type="AlphaFoldDB" id="A0A0H1R6U3"/>
<dbReference type="Proteomes" id="UP000035489">
    <property type="component" value="Unassembled WGS sequence"/>
</dbReference>
<dbReference type="RefSeq" id="WP_047191418.1">
    <property type="nucleotide sequence ID" value="NZ_LCYG01000064.1"/>
</dbReference>
<protein>
    <submittedName>
        <fullName evidence="2">Uncharacterized protein</fullName>
    </submittedName>
</protein>
<evidence type="ECO:0000313" key="3">
    <source>
        <dbReference type="Proteomes" id="UP000035489"/>
    </source>
</evidence>
<gene>
    <name evidence="2" type="ORF">AA309_23255</name>
</gene>
<accession>A0A0H1R6U3</accession>
<reference evidence="2 3" key="1">
    <citation type="submission" date="2015-05" db="EMBL/GenBank/DDBJ databases">
        <title>Draft genome sequence of Microvirga vignae strain BR3299, a novel nitrogen fixing bacteria isolated from Brazil semi-aired region.</title>
        <authorList>
            <person name="Zilli J.E."/>
            <person name="Passos S.R."/>
            <person name="Leite J."/>
            <person name="Baldani J.I."/>
            <person name="Xavier G.R."/>
            <person name="Rumjaneck N.G."/>
            <person name="Simoes-Araujo J.L."/>
        </authorList>
    </citation>
    <scope>NUCLEOTIDE SEQUENCE [LARGE SCALE GENOMIC DNA]</scope>
    <source>
        <strain evidence="2 3">BR3299</strain>
    </source>
</reference>
<keyword evidence="3" id="KW-1185">Reference proteome</keyword>
<proteinExistence type="predicted"/>
<name>A0A0H1R6U3_9HYPH</name>
<evidence type="ECO:0000313" key="2">
    <source>
        <dbReference type="EMBL" id="KLK90843.1"/>
    </source>
</evidence>
<organism evidence="2 3">
    <name type="scientific">Microvirga vignae</name>
    <dbReference type="NCBI Taxonomy" id="1225564"/>
    <lineage>
        <taxon>Bacteria</taxon>
        <taxon>Pseudomonadati</taxon>
        <taxon>Pseudomonadota</taxon>
        <taxon>Alphaproteobacteria</taxon>
        <taxon>Hyphomicrobiales</taxon>
        <taxon>Methylobacteriaceae</taxon>
        <taxon>Microvirga</taxon>
    </lineage>
</organism>